<dbReference type="InterPro" id="IPR006694">
    <property type="entry name" value="Fatty_acid_hydroxylase"/>
</dbReference>
<organism evidence="3 4">
    <name type="scientific">Fontimonas thermophila</name>
    <dbReference type="NCBI Taxonomy" id="1076937"/>
    <lineage>
        <taxon>Bacteria</taxon>
        <taxon>Pseudomonadati</taxon>
        <taxon>Pseudomonadota</taxon>
        <taxon>Gammaproteobacteria</taxon>
        <taxon>Nevskiales</taxon>
        <taxon>Nevskiaceae</taxon>
        <taxon>Fontimonas</taxon>
    </lineage>
</organism>
<dbReference type="STRING" id="1076937.SAMN04488120_11415"/>
<dbReference type="GO" id="GO:0016491">
    <property type="term" value="F:oxidoreductase activity"/>
    <property type="evidence" value="ECO:0007669"/>
    <property type="project" value="InterPro"/>
</dbReference>
<keyword evidence="1" id="KW-1133">Transmembrane helix</keyword>
<feature type="domain" description="Fatty acid hydroxylase" evidence="2">
    <location>
        <begin position="57"/>
        <end position="210"/>
    </location>
</feature>
<dbReference type="EMBL" id="FOOC01000014">
    <property type="protein sequence ID" value="SFF62816.1"/>
    <property type="molecule type" value="Genomic_DNA"/>
</dbReference>
<feature type="transmembrane region" description="Helical" evidence="1">
    <location>
        <begin position="20"/>
        <end position="42"/>
    </location>
</feature>
<feature type="transmembrane region" description="Helical" evidence="1">
    <location>
        <begin position="110"/>
        <end position="135"/>
    </location>
</feature>
<gene>
    <name evidence="3" type="ORF">SAMN04488120_11415</name>
</gene>
<reference evidence="3 4" key="1">
    <citation type="submission" date="2016-10" db="EMBL/GenBank/DDBJ databases">
        <authorList>
            <person name="de Groot N.N."/>
        </authorList>
    </citation>
    <scope>NUCLEOTIDE SEQUENCE [LARGE SCALE GENOMIC DNA]</scope>
    <source>
        <strain evidence="3 4">DSM 23609</strain>
    </source>
</reference>
<protein>
    <submittedName>
        <fullName evidence="3">Fatty acid hydroxylase superfamily protein</fullName>
    </submittedName>
</protein>
<evidence type="ECO:0000313" key="4">
    <source>
        <dbReference type="Proteomes" id="UP000199771"/>
    </source>
</evidence>
<feature type="transmembrane region" description="Helical" evidence="1">
    <location>
        <begin position="141"/>
        <end position="158"/>
    </location>
</feature>
<dbReference type="RefSeq" id="WP_091535254.1">
    <property type="nucleotide sequence ID" value="NZ_FOOC01000014.1"/>
</dbReference>
<sequence length="244" mass="28397">MDARQLAFRAEYQAKISPYYNGWLHGAWIFGFGLAYIGLTLSRVETAGWAWLSAVPALVVSNLGEWWLHKYALHRRIDALRALWHRHTVEHHSYFTEARMTVDSHREYRIIFFPPYAIVGIGLIHALFGLVWGLAFGVDAMWIWMAGGMLHYLAYEVLHTAAHLPENRWLARLPLVSTMRRNHWVHHHQALMTDYNLNLTVPFADWLFGTSDLTCGLWGILCNGYRMDRLKPEVAERLRGERFP</sequence>
<keyword evidence="4" id="KW-1185">Reference proteome</keyword>
<keyword evidence="1" id="KW-0472">Membrane</keyword>
<evidence type="ECO:0000259" key="2">
    <source>
        <dbReference type="Pfam" id="PF04116"/>
    </source>
</evidence>
<feature type="transmembrane region" description="Helical" evidence="1">
    <location>
        <begin position="48"/>
        <end position="68"/>
    </location>
</feature>
<dbReference type="GO" id="GO:0008610">
    <property type="term" value="P:lipid biosynthetic process"/>
    <property type="evidence" value="ECO:0007669"/>
    <property type="project" value="InterPro"/>
</dbReference>
<proteinExistence type="predicted"/>
<accession>A0A1I2KCZ5</accession>
<dbReference type="AlphaFoldDB" id="A0A1I2KCZ5"/>
<evidence type="ECO:0000256" key="1">
    <source>
        <dbReference type="SAM" id="Phobius"/>
    </source>
</evidence>
<dbReference type="OrthoDB" id="5965958at2"/>
<keyword evidence="1" id="KW-0812">Transmembrane</keyword>
<dbReference type="Pfam" id="PF04116">
    <property type="entry name" value="FA_hydroxylase"/>
    <property type="match status" value="1"/>
</dbReference>
<name>A0A1I2KCZ5_9GAMM</name>
<dbReference type="GO" id="GO:0005506">
    <property type="term" value="F:iron ion binding"/>
    <property type="evidence" value="ECO:0007669"/>
    <property type="project" value="InterPro"/>
</dbReference>
<dbReference type="Proteomes" id="UP000199771">
    <property type="component" value="Unassembled WGS sequence"/>
</dbReference>
<evidence type="ECO:0000313" key="3">
    <source>
        <dbReference type="EMBL" id="SFF62816.1"/>
    </source>
</evidence>